<gene>
    <name evidence="2" type="ORF">HRI_002399100</name>
</gene>
<comment type="caution">
    <text evidence="2">The sequence shown here is derived from an EMBL/GenBank/DDBJ whole genome shotgun (WGS) entry which is preliminary data.</text>
</comment>
<proteinExistence type="predicted"/>
<name>A0A9W7I1G6_HIBTR</name>
<evidence type="ECO:0000313" key="3">
    <source>
        <dbReference type="Proteomes" id="UP001165190"/>
    </source>
</evidence>
<dbReference type="EMBL" id="BSYR01000022">
    <property type="protein sequence ID" value="GMI87298.1"/>
    <property type="molecule type" value="Genomic_DNA"/>
</dbReference>
<evidence type="ECO:0000256" key="1">
    <source>
        <dbReference type="SAM" id="Phobius"/>
    </source>
</evidence>
<feature type="transmembrane region" description="Helical" evidence="1">
    <location>
        <begin position="98"/>
        <end position="117"/>
    </location>
</feature>
<keyword evidence="1" id="KW-0812">Transmembrane</keyword>
<keyword evidence="1" id="KW-1133">Transmembrane helix</keyword>
<organism evidence="2 3">
    <name type="scientific">Hibiscus trionum</name>
    <name type="common">Flower of an hour</name>
    <dbReference type="NCBI Taxonomy" id="183268"/>
    <lineage>
        <taxon>Eukaryota</taxon>
        <taxon>Viridiplantae</taxon>
        <taxon>Streptophyta</taxon>
        <taxon>Embryophyta</taxon>
        <taxon>Tracheophyta</taxon>
        <taxon>Spermatophyta</taxon>
        <taxon>Magnoliopsida</taxon>
        <taxon>eudicotyledons</taxon>
        <taxon>Gunneridae</taxon>
        <taxon>Pentapetalae</taxon>
        <taxon>rosids</taxon>
        <taxon>malvids</taxon>
        <taxon>Malvales</taxon>
        <taxon>Malvaceae</taxon>
        <taxon>Malvoideae</taxon>
        <taxon>Hibiscus</taxon>
    </lineage>
</organism>
<keyword evidence="1" id="KW-0472">Membrane</keyword>
<keyword evidence="3" id="KW-1185">Reference proteome</keyword>
<accession>A0A9W7I1G6</accession>
<protein>
    <recommendedName>
        <fullName evidence="4">High chlorophyll fluorescence 153</fullName>
    </recommendedName>
</protein>
<dbReference type="PANTHER" id="PTHR37753">
    <property type="entry name" value="OS01G0940600 PROTEIN"/>
    <property type="match status" value="1"/>
</dbReference>
<dbReference type="Proteomes" id="UP001165190">
    <property type="component" value="Unassembled WGS sequence"/>
</dbReference>
<dbReference type="PANTHER" id="PTHR37753:SF1">
    <property type="entry name" value="OS01G0940600 PROTEIN"/>
    <property type="match status" value="1"/>
</dbReference>
<dbReference type="OrthoDB" id="786736at2759"/>
<sequence>MASLSIITSISSVPSGSPNSGASFRHLHVTTPAVGAFSGHLSHRKTRGLLLYPPIANTSVRHLYVHTPAGFAFSDNLTNRKRRGLEVVTRAGANASSYVFAAVLPFSLLAVTIFTSIKVADKLDKDFLEDLAVNQALREAEEDDEGDDAISLDEIVQEPVLPRTRNRPRREV</sequence>
<reference evidence="2" key="1">
    <citation type="submission" date="2023-05" db="EMBL/GenBank/DDBJ databases">
        <title>Genome and transcriptome analyses reveal genes involved in the formation of fine ridges on petal epidermal cells in Hibiscus trionum.</title>
        <authorList>
            <person name="Koshimizu S."/>
            <person name="Masuda S."/>
            <person name="Ishii T."/>
            <person name="Shirasu K."/>
            <person name="Hoshino A."/>
            <person name="Arita M."/>
        </authorList>
    </citation>
    <scope>NUCLEOTIDE SEQUENCE</scope>
    <source>
        <strain evidence="2">Hamamatsu line</strain>
    </source>
</reference>
<evidence type="ECO:0000313" key="2">
    <source>
        <dbReference type="EMBL" id="GMI87298.1"/>
    </source>
</evidence>
<evidence type="ECO:0008006" key="4">
    <source>
        <dbReference type="Google" id="ProtNLM"/>
    </source>
</evidence>
<dbReference type="AlphaFoldDB" id="A0A9W7I1G6"/>